<accession>A0ABW0QM11</accession>
<comment type="caution">
    <text evidence="1">The sequence shown here is derived from an EMBL/GenBank/DDBJ whole genome shotgun (WGS) entry which is preliminary data.</text>
</comment>
<dbReference type="RefSeq" id="WP_377318118.1">
    <property type="nucleotide sequence ID" value="NZ_JBHSNF010000001.1"/>
</dbReference>
<dbReference type="EMBL" id="JBHSNF010000001">
    <property type="protein sequence ID" value="MFC5525232.1"/>
    <property type="molecule type" value="Genomic_DNA"/>
</dbReference>
<gene>
    <name evidence="1" type="ORF">ACFPPA_05695</name>
</gene>
<protein>
    <recommendedName>
        <fullName evidence="3">Lysozyme</fullName>
    </recommendedName>
</protein>
<dbReference type="Proteomes" id="UP001596114">
    <property type="component" value="Unassembled WGS sequence"/>
</dbReference>
<sequence>MKYVYALLALLALAVALEWHGHHRGYDDGVAATQKSAQKQIDAANGDRNFAIAERDATAQTLANVQRLLDAKKRELQVANYFADAAMAERAGLQKQLTAATAARDDALRKAAHDSPDCADLAHLPICPAVAERLWGTTAGAQADARH</sequence>
<organism evidence="1 2">
    <name type="scientific">Rhodanobacter ginsengisoli</name>
    <dbReference type="NCBI Taxonomy" id="418646"/>
    <lineage>
        <taxon>Bacteria</taxon>
        <taxon>Pseudomonadati</taxon>
        <taxon>Pseudomonadota</taxon>
        <taxon>Gammaproteobacteria</taxon>
        <taxon>Lysobacterales</taxon>
        <taxon>Rhodanobacteraceae</taxon>
        <taxon>Rhodanobacter</taxon>
    </lineage>
</organism>
<reference evidence="2" key="1">
    <citation type="journal article" date="2019" name="Int. J. Syst. Evol. Microbiol.">
        <title>The Global Catalogue of Microorganisms (GCM) 10K type strain sequencing project: providing services to taxonomists for standard genome sequencing and annotation.</title>
        <authorList>
            <consortium name="The Broad Institute Genomics Platform"/>
            <consortium name="The Broad Institute Genome Sequencing Center for Infectious Disease"/>
            <person name="Wu L."/>
            <person name="Ma J."/>
        </authorList>
    </citation>
    <scope>NUCLEOTIDE SEQUENCE [LARGE SCALE GENOMIC DNA]</scope>
    <source>
        <strain evidence="2">CGMCC 1.16619</strain>
    </source>
</reference>
<keyword evidence="2" id="KW-1185">Reference proteome</keyword>
<evidence type="ECO:0008006" key="3">
    <source>
        <dbReference type="Google" id="ProtNLM"/>
    </source>
</evidence>
<evidence type="ECO:0000313" key="1">
    <source>
        <dbReference type="EMBL" id="MFC5525232.1"/>
    </source>
</evidence>
<evidence type="ECO:0000313" key="2">
    <source>
        <dbReference type="Proteomes" id="UP001596114"/>
    </source>
</evidence>
<proteinExistence type="predicted"/>
<name>A0ABW0QM11_9GAMM</name>